<organism evidence="9 10">
    <name type="scientific">Byssothecium circinans</name>
    <dbReference type="NCBI Taxonomy" id="147558"/>
    <lineage>
        <taxon>Eukaryota</taxon>
        <taxon>Fungi</taxon>
        <taxon>Dikarya</taxon>
        <taxon>Ascomycota</taxon>
        <taxon>Pezizomycotina</taxon>
        <taxon>Dothideomycetes</taxon>
        <taxon>Pleosporomycetidae</taxon>
        <taxon>Pleosporales</taxon>
        <taxon>Massarineae</taxon>
        <taxon>Massarinaceae</taxon>
        <taxon>Byssothecium</taxon>
    </lineage>
</organism>
<keyword evidence="4" id="KW-0440">LIM domain</keyword>
<feature type="compositionally biased region" description="Polar residues" evidence="6">
    <location>
        <begin position="458"/>
        <end position="469"/>
    </location>
</feature>
<gene>
    <name evidence="9" type="ORF">CC80DRAFT_178166</name>
</gene>
<dbReference type="InterPro" id="IPR000198">
    <property type="entry name" value="RhoGAP_dom"/>
</dbReference>
<dbReference type="PROSITE" id="PS00478">
    <property type="entry name" value="LIM_DOMAIN_1"/>
    <property type="match status" value="1"/>
</dbReference>
<dbReference type="PANTHER" id="PTHR23176:SF128">
    <property type="entry name" value="RHO GTPASE-ACTIVATING PROTEIN RGD1"/>
    <property type="match status" value="1"/>
</dbReference>
<dbReference type="InterPro" id="IPR001781">
    <property type="entry name" value="Znf_LIM"/>
</dbReference>
<dbReference type="GO" id="GO:0005096">
    <property type="term" value="F:GTPase activator activity"/>
    <property type="evidence" value="ECO:0007669"/>
    <property type="project" value="UniProtKB-KW"/>
</dbReference>
<evidence type="ECO:0000259" key="7">
    <source>
        <dbReference type="PROSITE" id="PS50023"/>
    </source>
</evidence>
<keyword evidence="1" id="KW-0343">GTPase activation</keyword>
<evidence type="ECO:0000313" key="10">
    <source>
        <dbReference type="Proteomes" id="UP000800035"/>
    </source>
</evidence>
<dbReference type="FunFam" id="1.10.555.10:FF:000043">
    <property type="entry name" value="Rho GTPase activator Rga"/>
    <property type="match status" value="1"/>
</dbReference>
<feature type="region of interest" description="Disordered" evidence="6">
    <location>
        <begin position="135"/>
        <end position="564"/>
    </location>
</feature>
<feature type="compositionally biased region" description="Basic and acidic residues" evidence="6">
    <location>
        <begin position="364"/>
        <end position="375"/>
    </location>
</feature>
<dbReference type="CDD" id="cd09394">
    <property type="entry name" value="LIM1_Rga"/>
    <property type="match status" value="1"/>
</dbReference>
<dbReference type="GO" id="GO:0046872">
    <property type="term" value="F:metal ion binding"/>
    <property type="evidence" value="ECO:0007669"/>
    <property type="project" value="UniProtKB-KW"/>
</dbReference>
<feature type="domain" description="Rho-GAP" evidence="8">
    <location>
        <begin position="994"/>
        <end position="1181"/>
    </location>
</feature>
<dbReference type="PANTHER" id="PTHR23176">
    <property type="entry name" value="RHO/RAC/CDC GTPASE-ACTIVATING PROTEIN"/>
    <property type="match status" value="1"/>
</dbReference>
<dbReference type="GO" id="GO:0005938">
    <property type="term" value="C:cell cortex"/>
    <property type="evidence" value="ECO:0007669"/>
    <property type="project" value="UniProtKB-ARBA"/>
</dbReference>
<feature type="compositionally biased region" description="Basic and acidic residues" evidence="6">
    <location>
        <begin position="288"/>
        <end position="317"/>
    </location>
</feature>
<feature type="coiled-coil region" evidence="5">
    <location>
        <begin position="748"/>
        <end position="796"/>
    </location>
</feature>
<evidence type="ECO:0000256" key="6">
    <source>
        <dbReference type="SAM" id="MobiDB-lite"/>
    </source>
</evidence>
<feature type="compositionally biased region" description="Pro residues" evidence="6">
    <location>
        <begin position="503"/>
        <end position="518"/>
    </location>
</feature>
<keyword evidence="5" id="KW-0175">Coiled coil</keyword>
<feature type="compositionally biased region" description="Polar residues" evidence="6">
    <location>
        <begin position="621"/>
        <end position="631"/>
    </location>
</feature>
<dbReference type="SMART" id="SM00132">
    <property type="entry name" value="LIM"/>
    <property type="match status" value="2"/>
</dbReference>
<dbReference type="FunFam" id="2.10.110.10:FF:000044">
    <property type="entry name" value="Rho GTPase activator Rga"/>
    <property type="match status" value="1"/>
</dbReference>
<dbReference type="Pfam" id="PF00412">
    <property type="entry name" value="LIM"/>
    <property type="match status" value="1"/>
</dbReference>
<sequence>MESPSYPESPLDQDDVVYPCKGCGEILEEGKAFELAGNRWHIDCFRCNTCGTLLDSDANLLLLGDGSLICNNCTYSCNHCGNKIEDLAILTGDQAFCANCFRCRNCKRKIENLRYARTSQGIFCMGCHESLMARRRKKTKKPQSTIAPKVDKSLPALPPNAAQGQSQFTPDIDTPSDIFSENTATDSPRPPHPRRNDSSPANFRRDASPASLEDHRSEIVPISSTTYKDTSHSEADDTGDDGILLPFALDPNTAPGPSPNSGKNHPRTADSKSARDYFNRPAVGGPRDMFKENRSRSASAERQDKSPHIAFQEKGRQPSDQLVDTLRKRKETLAESPAIGNDRTRSQHASPAGSQASEAFKLQEVPKNKRAEARKNSVARSPSHSSAATDKSGRLVSTPADSVSMSPAPLDSQVRDDSPSTSSSSYSSTQRVERPARGDSLANAANRPPVSTSRKDVTASSPTTPTMPQNDRRPSASARSQQNGSYNIASPADSLPSRSLTDPPVPPQRSAGRPPPPSADTFVSPRAPPPPPAPLQNQKTSDSVSAAHNETMSPGGLPRYSAQGDFSQDEDFARLLMNQEGGQEREGGSVLRRVSNAMTKHSRSISDRGSINQRGHKKWPTNGSIDISSPTMPSPDSKEENVNLRNELRRTQQKVTELEAEKNGLQESVHNAADLRQANTMLREKRNTMAVLDTQREMVIRELEIMTDHLKRAKENNTSTDYNQMKSDVIKDFANALQKLKDQMGGQIEDLIAKRSALTDEISNLIQMKDKGFQEYESLSAQNKKLSDMNQNLIESIQGTLQKNKQANGGQSLDAGRSQANGLGIYHSNHHKVGKSEISFDSQQTIMHEPSYSNLQEGESEAIVGQPQIVSVRKGKPTTKFSNWKKGGQAMKNVTKGFKGAFAPSEPRQEDYNNVKVIGTPYGSTHTQPDLASLAGASMTSTLKSKEEVNTRGWFGASGKPVGKLQDPRLKPMHNNSSSNNVDGEQAPNVLFGSDLTARCDYEKRMIPAIISRCIQEVETRGMDVEGIYRKSGGNSQVNQVKGGFAEDDEFDISDPDLDIHAVTSALKAYLRRLPGPLIPYEIYDEFIAAGAHETTSAKAKGLHAALQNIPKAHYDCLQFLVFHLSRVIQHSKENLMTPLNIAVVFAPTIMRPLDVQRELTDMAIQRDAVQALLENHKNIFFDED</sequence>
<protein>
    <submittedName>
        <fullName evidence="9">RhoGAP-domain-containing protein</fullName>
    </submittedName>
</protein>
<dbReference type="Proteomes" id="UP000800035">
    <property type="component" value="Unassembled WGS sequence"/>
</dbReference>
<evidence type="ECO:0000313" key="9">
    <source>
        <dbReference type="EMBL" id="KAF1952311.1"/>
    </source>
</evidence>
<dbReference type="SMART" id="SM00324">
    <property type="entry name" value="RhoGAP"/>
    <property type="match status" value="1"/>
</dbReference>
<feature type="compositionally biased region" description="Polar residues" evidence="6">
    <location>
        <begin position="177"/>
        <end position="186"/>
    </location>
</feature>
<dbReference type="Pfam" id="PF00620">
    <property type="entry name" value="RhoGAP"/>
    <property type="match status" value="1"/>
</dbReference>
<keyword evidence="3 4" id="KW-0862">Zinc</keyword>
<evidence type="ECO:0000256" key="2">
    <source>
        <dbReference type="ARBA" id="ARBA00022723"/>
    </source>
</evidence>
<evidence type="ECO:0000256" key="5">
    <source>
        <dbReference type="SAM" id="Coils"/>
    </source>
</evidence>
<dbReference type="InterPro" id="IPR050729">
    <property type="entry name" value="Rho-GAP"/>
</dbReference>
<dbReference type="AlphaFoldDB" id="A0A6A5TI88"/>
<feature type="compositionally biased region" description="Polar residues" evidence="6">
    <location>
        <begin position="347"/>
        <end position="357"/>
    </location>
</feature>
<feature type="compositionally biased region" description="Polar residues" evidence="6">
    <location>
        <begin position="477"/>
        <end position="488"/>
    </location>
</feature>
<dbReference type="CDD" id="cd00159">
    <property type="entry name" value="RhoGAP"/>
    <property type="match status" value="1"/>
</dbReference>
<feature type="compositionally biased region" description="Basic and acidic residues" evidence="6">
    <location>
        <begin position="203"/>
        <end position="218"/>
    </location>
</feature>
<keyword evidence="10" id="KW-1185">Reference proteome</keyword>
<dbReference type="PROSITE" id="PS50238">
    <property type="entry name" value="RHOGAP"/>
    <property type="match status" value="1"/>
</dbReference>
<evidence type="ECO:0000256" key="1">
    <source>
        <dbReference type="ARBA" id="ARBA00022468"/>
    </source>
</evidence>
<dbReference type="SUPFAM" id="SSF48350">
    <property type="entry name" value="GTPase activation domain, GAP"/>
    <property type="match status" value="1"/>
</dbReference>
<evidence type="ECO:0000256" key="4">
    <source>
        <dbReference type="PROSITE-ProRule" id="PRU00125"/>
    </source>
</evidence>
<dbReference type="PROSITE" id="PS50023">
    <property type="entry name" value="LIM_DOMAIN_2"/>
    <property type="match status" value="1"/>
</dbReference>
<keyword evidence="2 4" id="KW-0479">Metal-binding</keyword>
<accession>A0A6A5TI88</accession>
<feature type="domain" description="LIM zinc-binding" evidence="7">
    <location>
        <begin position="18"/>
        <end position="80"/>
    </location>
</feature>
<name>A0A6A5TI88_9PLEO</name>
<feature type="compositionally biased region" description="Low complexity" evidence="6">
    <location>
        <begin position="419"/>
        <end position="430"/>
    </location>
</feature>
<dbReference type="GO" id="GO:0007165">
    <property type="term" value="P:signal transduction"/>
    <property type="evidence" value="ECO:0007669"/>
    <property type="project" value="InterPro"/>
</dbReference>
<dbReference type="CDD" id="cd09395">
    <property type="entry name" value="LIM2_Rga"/>
    <property type="match status" value="1"/>
</dbReference>
<dbReference type="EMBL" id="ML977011">
    <property type="protein sequence ID" value="KAF1952311.1"/>
    <property type="molecule type" value="Genomic_DNA"/>
</dbReference>
<dbReference type="Gene3D" id="1.10.555.10">
    <property type="entry name" value="Rho GTPase activation protein"/>
    <property type="match status" value="1"/>
</dbReference>
<feature type="compositionally biased region" description="Polar residues" evidence="6">
    <location>
        <begin position="378"/>
        <end position="389"/>
    </location>
</feature>
<dbReference type="Gene3D" id="2.10.110.10">
    <property type="entry name" value="Cysteine Rich Protein"/>
    <property type="match status" value="2"/>
</dbReference>
<feature type="compositionally biased region" description="Basic and acidic residues" evidence="6">
    <location>
        <begin position="267"/>
        <end position="278"/>
    </location>
</feature>
<dbReference type="OrthoDB" id="79452at2759"/>
<evidence type="ECO:0000256" key="3">
    <source>
        <dbReference type="ARBA" id="ARBA00022833"/>
    </source>
</evidence>
<proteinExistence type="predicted"/>
<feature type="coiled-coil region" evidence="5">
    <location>
        <begin position="641"/>
        <end position="716"/>
    </location>
</feature>
<reference evidence="9" key="1">
    <citation type="journal article" date="2020" name="Stud. Mycol.">
        <title>101 Dothideomycetes genomes: a test case for predicting lifestyles and emergence of pathogens.</title>
        <authorList>
            <person name="Haridas S."/>
            <person name="Albert R."/>
            <person name="Binder M."/>
            <person name="Bloem J."/>
            <person name="Labutti K."/>
            <person name="Salamov A."/>
            <person name="Andreopoulos B."/>
            <person name="Baker S."/>
            <person name="Barry K."/>
            <person name="Bills G."/>
            <person name="Bluhm B."/>
            <person name="Cannon C."/>
            <person name="Castanera R."/>
            <person name="Culley D."/>
            <person name="Daum C."/>
            <person name="Ezra D."/>
            <person name="Gonzalez J."/>
            <person name="Henrissat B."/>
            <person name="Kuo A."/>
            <person name="Liang C."/>
            <person name="Lipzen A."/>
            <person name="Lutzoni F."/>
            <person name="Magnuson J."/>
            <person name="Mondo S."/>
            <person name="Nolan M."/>
            <person name="Ohm R."/>
            <person name="Pangilinan J."/>
            <person name="Park H.-J."/>
            <person name="Ramirez L."/>
            <person name="Alfaro M."/>
            <person name="Sun H."/>
            <person name="Tritt A."/>
            <person name="Yoshinaga Y."/>
            <person name="Zwiers L.-H."/>
            <person name="Turgeon B."/>
            <person name="Goodwin S."/>
            <person name="Spatafora J."/>
            <person name="Crous P."/>
            <person name="Grigoriev I."/>
        </authorList>
    </citation>
    <scope>NUCLEOTIDE SEQUENCE</scope>
    <source>
        <strain evidence="9">CBS 675.92</strain>
    </source>
</reference>
<feature type="compositionally biased region" description="Polar residues" evidence="6">
    <location>
        <begin position="535"/>
        <end position="552"/>
    </location>
</feature>
<dbReference type="InterPro" id="IPR008936">
    <property type="entry name" value="Rho_GTPase_activation_prot"/>
</dbReference>
<evidence type="ECO:0000259" key="8">
    <source>
        <dbReference type="PROSITE" id="PS50238"/>
    </source>
</evidence>
<feature type="region of interest" description="Disordered" evidence="6">
    <location>
        <begin position="598"/>
        <end position="641"/>
    </location>
</feature>